<keyword evidence="1" id="KW-0812">Transmembrane</keyword>
<evidence type="ECO:0008006" key="6">
    <source>
        <dbReference type="Google" id="ProtNLM"/>
    </source>
</evidence>
<reference evidence="2 5" key="2">
    <citation type="submission" date="2019-07" db="EMBL/GenBank/DDBJ databases">
        <title>Whole genome shotgun sequence of Halolactibacillus miurensis NBRC 100873.</title>
        <authorList>
            <person name="Hosoyama A."/>
            <person name="Uohara A."/>
            <person name="Ohji S."/>
            <person name="Ichikawa N."/>
        </authorList>
    </citation>
    <scope>NUCLEOTIDE SEQUENCE [LARGE SCALE GENOMIC DNA]</scope>
    <source>
        <strain evidence="2 5">NBRC 100873</strain>
    </source>
</reference>
<reference evidence="3 4" key="1">
    <citation type="submission" date="2016-10" db="EMBL/GenBank/DDBJ databases">
        <authorList>
            <person name="de Groot N.N."/>
        </authorList>
    </citation>
    <scope>NUCLEOTIDE SEQUENCE [LARGE SCALE GENOMIC DNA]</scope>
    <source>
        <strain evidence="3 4">DSM 17074</strain>
    </source>
</reference>
<feature type="transmembrane region" description="Helical" evidence="1">
    <location>
        <begin position="166"/>
        <end position="186"/>
    </location>
</feature>
<evidence type="ECO:0000313" key="2">
    <source>
        <dbReference type="EMBL" id="GEM05732.1"/>
    </source>
</evidence>
<dbReference type="EMBL" id="BJWJ01000047">
    <property type="protein sequence ID" value="GEM05732.1"/>
    <property type="molecule type" value="Genomic_DNA"/>
</dbReference>
<evidence type="ECO:0000313" key="4">
    <source>
        <dbReference type="Proteomes" id="UP000199139"/>
    </source>
</evidence>
<gene>
    <name evidence="2" type="ORF">HMI01_27200</name>
    <name evidence="3" type="ORF">SAMN05421668_1384</name>
</gene>
<dbReference type="EMBL" id="FPAI01000038">
    <property type="protein sequence ID" value="SFT06922.1"/>
    <property type="molecule type" value="Genomic_DNA"/>
</dbReference>
<feature type="transmembrane region" description="Helical" evidence="1">
    <location>
        <begin position="129"/>
        <end position="154"/>
    </location>
</feature>
<evidence type="ECO:0000256" key="1">
    <source>
        <dbReference type="SAM" id="Phobius"/>
    </source>
</evidence>
<dbReference type="SUPFAM" id="SSF158560">
    <property type="entry name" value="BH3980-like"/>
    <property type="match status" value="1"/>
</dbReference>
<organism evidence="3 4">
    <name type="scientific">Halolactibacillus miurensis</name>
    <dbReference type="NCBI Taxonomy" id="306541"/>
    <lineage>
        <taxon>Bacteria</taxon>
        <taxon>Bacillati</taxon>
        <taxon>Bacillota</taxon>
        <taxon>Bacilli</taxon>
        <taxon>Bacillales</taxon>
        <taxon>Bacillaceae</taxon>
        <taxon>Halolactibacillus</taxon>
    </lineage>
</organism>
<feature type="transmembrane region" description="Helical" evidence="1">
    <location>
        <begin position="192"/>
        <end position="211"/>
    </location>
</feature>
<dbReference type="RefSeq" id="WP_089855576.1">
    <property type="nucleotide sequence ID" value="NZ_BJWJ01000047.1"/>
</dbReference>
<dbReference type="AlphaFoldDB" id="A0A1I6UZS1"/>
<evidence type="ECO:0000313" key="5">
    <source>
        <dbReference type="Proteomes" id="UP000321773"/>
    </source>
</evidence>
<dbReference type="Proteomes" id="UP000321773">
    <property type="component" value="Unassembled WGS sequence"/>
</dbReference>
<dbReference type="PANTHER" id="PTHR41307:SF1">
    <property type="entry name" value="MEMBRANE PROTEIN"/>
    <property type="match status" value="1"/>
</dbReference>
<keyword evidence="5" id="KW-1185">Reference proteome</keyword>
<evidence type="ECO:0000313" key="3">
    <source>
        <dbReference type="EMBL" id="SFT06922.1"/>
    </source>
</evidence>
<dbReference type="OrthoDB" id="1655249at2"/>
<keyword evidence="1" id="KW-0472">Membrane</keyword>
<accession>A0A1I6UZS1</accession>
<sequence length="221" mass="25231">MNKLTKELLKKNNTREKAIFKSNNDIYTNMIVYLRGSDLTEYDQEVVRADIIELILDGQQRGDDIQKVMGGQYKEICDEIIEVMPKKTKKEVTLEYVVISLNALWILGVIALVKNLITNVISEENQMVFVLTLGDMINVAVIIFVANIIIWYVTQTAFEARADKKILTYLKIWFIATVIFGAIIFNSIYIDMVVVSISLWLIAVILLLIFITGKMISKKVS</sequence>
<proteinExistence type="predicted"/>
<feature type="transmembrane region" description="Helical" evidence="1">
    <location>
        <begin position="94"/>
        <end position="117"/>
    </location>
</feature>
<protein>
    <recommendedName>
        <fullName evidence="6">DNA-binding ferritin-like protein (Dps family)</fullName>
    </recommendedName>
</protein>
<name>A0A1I6UZS1_9BACI</name>
<dbReference type="Gene3D" id="1.10.1900.10">
    <property type="entry name" value="c-terminal domain of poly(a) binding protein"/>
    <property type="match status" value="1"/>
</dbReference>
<dbReference type="Proteomes" id="UP000199139">
    <property type="component" value="Unassembled WGS sequence"/>
</dbReference>
<keyword evidence="1" id="KW-1133">Transmembrane helix</keyword>
<dbReference type="PANTHER" id="PTHR41307">
    <property type="entry name" value="MEMBRANE PROTEIN-RELATED"/>
    <property type="match status" value="1"/>
</dbReference>